<dbReference type="InterPro" id="IPR040679">
    <property type="entry name" value="PLL"/>
</dbReference>
<reference evidence="27" key="1">
    <citation type="submission" date="2021-06" db="EMBL/GenBank/DDBJ databases">
        <authorList>
            <consortium name="Wellcome Sanger Institute Data Sharing"/>
        </authorList>
    </citation>
    <scope>NUCLEOTIDE SEQUENCE [LARGE SCALE GENOMIC DNA]</scope>
</reference>
<dbReference type="Pfam" id="PF01825">
    <property type="entry name" value="GPS"/>
    <property type="match status" value="1"/>
</dbReference>
<keyword evidence="13" id="KW-0524">Neurogenesis</keyword>
<evidence type="ECO:0000256" key="14">
    <source>
        <dbReference type="ARBA" id="ARBA00022989"/>
    </source>
</evidence>
<feature type="domain" description="GAIN-B" evidence="25">
    <location>
        <begin position="222"/>
        <end position="370"/>
    </location>
</feature>
<keyword evidence="17" id="KW-1015">Disulfide bond</keyword>
<dbReference type="PRINTS" id="PR00249">
    <property type="entry name" value="GPCRSECRETIN"/>
</dbReference>
<keyword evidence="5" id="KW-1003">Cell membrane</keyword>
<evidence type="ECO:0000256" key="19">
    <source>
        <dbReference type="ARBA" id="ARBA00023180"/>
    </source>
</evidence>
<dbReference type="GO" id="GO:0005576">
    <property type="term" value="C:extracellular region"/>
    <property type="evidence" value="ECO:0007669"/>
    <property type="project" value="UniProtKB-SubCell"/>
</dbReference>
<evidence type="ECO:0000256" key="3">
    <source>
        <dbReference type="ARBA" id="ARBA00004651"/>
    </source>
</evidence>
<keyword evidence="8 23" id="KW-0812">Transmembrane</keyword>
<dbReference type="GO" id="GO:0005886">
    <property type="term" value="C:plasma membrane"/>
    <property type="evidence" value="ECO:0007669"/>
    <property type="project" value="UniProtKB-SubCell"/>
</dbReference>
<evidence type="ECO:0000256" key="22">
    <source>
        <dbReference type="ARBA" id="ARBA00093505"/>
    </source>
</evidence>
<feature type="transmembrane region" description="Helical" evidence="23">
    <location>
        <begin position="376"/>
        <end position="401"/>
    </location>
</feature>
<keyword evidence="19" id="KW-0325">Glycoprotein</keyword>
<evidence type="ECO:0000313" key="28">
    <source>
        <dbReference type="Proteomes" id="UP000694620"/>
    </source>
</evidence>
<feature type="transmembrane region" description="Helical" evidence="23">
    <location>
        <begin position="481"/>
        <end position="508"/>
    </location>
</feature>
<evidence type="ECO:0000259" key="25">
    <source>
        <dbReference type="PROSITE" id="PS50221"/>
    </source>
</evidence>
<evidence type="ECO:0000256" key="8">
    <source>
        <dbReference type="ARBA" id="ARBA00022692"/>
    </source>
</evidence>
<evidence type="ECO:0000256" key="11">
    <source>
        <dbReference type="ARBA" id="ARBA00022843"/>
    </source>
</evidence>
<dbReference type="PROSITE" id="PS50261">
    <property type="entry name" value="G_PROTEIN_RECEP_F2_4"/>
    <property type="match status" value="1"/>
</dbReference>
<evidence type="ECO:0000256" key="1">
    <source>
        <dbReference type="ARBA" id="ARBA00004285"/>
    </source>
</evidence>
<keyword evidence="7" id="KW-0358">Heparin-binding</keyword>
<dbReference type="GO" id="GO:0007399">
    <property type="term" value="P:nervous system development"/>
    <property type="evidence" value="ECO:0007669"/>
    <property type="project" value="UniProtKB-KW"/>
</dbReference>
<feature type="chain" id="PRO_5034418821" description="Adhesion G-protein coupled receptor G1" evidence="24">
    <location>
        <begin position="23"/>
        <end position="641"/>
    </location>
</feature>
<evidence type="ECO:0000256" key="13">
    <source>
        <dbReference type="ARBA" id="ARBA00022902"/>
    </source>
</evidence>
<evidence type="ECO:0000259" key="26">
    <source>
        <dbReference type="PROSITE" id="PS50261"/>
    </source>
</evidence>
<organism evidence="27 28">
    <name type="scientific">Erpetoichthys calabaricus</name>
    <name type="common">Rope fish</name>
    <name type="synonym">Calamoichthys calabaricus</name>
    <dbReference type="NCBI Taxonomy" id="27687"/>
    <lineage>
        <taxon>Eukaryota</taxon>
        <taxon>Metazoa</taxon>
        <taxon>Chordata</taxon>
        <taxon>Craniata</taxon>
        <taxon>Vertebrata</taxon>
        <taxon>Euteleostomi</taxon>
        <taxon>Actinopterygii</taxon>
        <taxon>Polypteriformes</taxon>
        <taxon>Polypteridae</taxon>
        <taxon>Erpetoichthys</taxon>
    </lineage>
</organism>
<dbReference type="GO" id="GO:0045121">
    <property type="term" value="C:membrane raft"/>
    <property type="evidence" value="ECO:0007669"/>
    <property type="project" value="UniProtKB-SubCell"/>
</dbReference>
<evidence type="ECO:0000256" key="12">
    <source>
        <dbReference type="ARBA" id="ARBA00022889"/>
    </source>
</evidence>
<keyword evidence="6" id="KW-0964">Secreted</keyword>
<keyword evidence="28" id="KW-1185">Reference proteome</keyword>
<dbReference type="RefSeq" id="XP_028665531.1">
    <property type="nucleotide sequence ID" value="XM_028809698.2"/>
</dbReference>
<evidence type="ECO:0000313" key="27">
    <source>
        <dbReference type="Ensembl" id="ENSECRP00000008268.1"/>
    </source>
</evidence>
<keyword evidence="16 23" id="KW-0472">Membrane</keyword>
<evidence type="ECO:0000256" key="18">
    <source>
        <dbReference type="ARBA" id="ARBA00023170"/>
    </source>
</evidence>
<dbReference type="GO" id="GO:0007166">
    <property type="term" value="P:cell surface receptor signaling pathway"/>
    <property type="evidence" value="ECO:0007669"/>
    <property type="project" value="InterPro"/>
</dbReference>
<evidence type="ECO:0000256" key="5">
    <source>
        <dbReference type="ARBA" id="ARBA00022475"/>
    </source>
</evidence>
<accession>A0A8C4RXF2</accession>
<keyword evidence="10" id="KW-0221">Differentiation</keyword>
<feature type="transmembrane region" description="Helical" evidence="23">
    <location>
        <begin position="567"/>
        <end position="588"/>
    </location>
</feature>
<reference evidence="27" key="2">
    <citation type="submission" date="2025-08" db="UniProtKB">
        <authorList>
            <consortium name="Ensembl"/>
        </authorList>
    </citation>
    <scope>IDENTIFICATION</scope>
</reference>
<evidence type="ECO:0000256" key="2">
    <source>
        <dbReference type="ARBA" id="ARBA00004613"/>
    </source>
</evidence>
<feature type="transmembrane region" description="Helical" evidence="23">
    <location>
        <begin position="413"/>
        <end position="432"/>
    </location>
</feature>
<dbReference type="GO" id="GO:0030154">
    <property type="term" value="P:cell differentiation"/>
    <property type="evidence" value="ECO:0007669"/>
    <property type="project" value="UniProtKB-KW"/>
</dbReference>
<dbReference type="OrthoDB" id="8951579at2759"/>
<feature type="signal peptide" evidence="24">
    <location>
        <begin position="1"/>
        <end position="22"/>
    </location>
</feature>
<dbReference type="GeneTree" id="ENSGT00940000154285"/>
<feature type="transmembrane region" description="Helical" evidence="23">
    <location>
        <begin position="594"/>
        <end position="616"/>
    </location>
</feature>
<evidence type="ECO:0000256" key="20">
    <source>
        <dbReference type="ARBA" id="ARBA00023224"/>
    </source>
</evidence>
<dbReference type="SMART" id="SM00303">
    <property type="entry name" value="GPS"/>
    <property type="match status" value="1"/>
</dbReference>
<evidence type="ECO:0000256" key="21">
    <source>
        <dbReference type="ARBA" id="ARBA00033134"/>
    </source>
</evidence>
<keyword evidence="12" id="KW-0130">Cell adhesion</keyword>
<keyword evidence="9 24" id="KW-0732">Signal</keyword>
<dbReference type="Gene3D" id="2.60.220.50">
    <property type="match status" value="1"/>
</dbReference>
<evidence type="ECO:0000256" key="7">
    <source>
        <dbReference type="ARBA" id="ARBA00022674"/>
    </source>
</evidence>
<dbReference type="InterPro" id="IPR000832">
    <property type="entry name" value="GPCR_2_secretin-like"/>
</dbReference>
<sequence>MVLLNWTCPLLLVLLIINKGKLETDFKFCGFRNHTGEQSMNFDVSPGCENITFSSNESTLSITGKITVNCQNSSHIKLPNDSSRKVMFCIHWDGFLDYLWIDYDSHIYHICEPSSPQQTCCTSLSHREGGIESANGIKNASIQGDLITTKLQGYHTFSGEADDCAKTVCENAYSPEKPKSDLEKGYQISYGLDDKLMKANFSAKVNRFDLPCAHTTVFKVKDLEEIPNKNVTPRRPSTDQWPSVHIPPSIVEKLNPKKWNTAKVVCTFFKSSELFQDKEQSDILNEDVVGISVENEIISNLKDPVIITFQHKTPFTNKTTQCVFWDIKSKDNEMFWNSKGCVTFQKESSTECHCNHLTYFAVLLQISSKPVADLKILTYITLCGCFISAFCCLLTFFLICWQRVRSTERFINKNLTCALFMLNTSFIINVLVNSDSGQLCIFLAALLHYCLLCTFTWMGIEGFHLYKKLCVVFRNEGPYYVRYLWASGWVLPLIAVVISVSTNVYGWYEIPTEQNTKVTMCWMKIQLAHYITNVGYFSLIFTLNLIMLSTTIYHLGTGSPFRKAAKIWSVLGLTVLLGTSWGIAFFSFGGLTKIAQYVFTILNSLQGFFLFLRYCFVVKTTRTSRYGTSTSSTTEGKPLSS</sequence>
<dbReference type="RefSeq" id="XP_028665530.1">
    <property type="nucleotide sequence ID" value="XM_028809697.2"/>
</dbReference>
<dbReference type="InterPro" id="IPR017981">
    <property type="entry name" value="GPCR_2-like_7TM"/>
</dbReference>
<feature type="domain" description="G-protein coupled receptors family 2 profile 2" evidence="26">
    <location>
        <begin position="374"/>
        <end position="618"/>
    </location>
</feature>
<evidence type="ECO:0000256" key="23">
    <source>
        <dbReference type="SAM" id="Phobius"/>
    </source>
</evidence>
<dbReference type="Ensembl" id="ENSECRT00000008401.1">
    <property type="protein sequence ID" value="ENSECRP00000008268.1"/>
    <property type="gene ID" value="ENSECRG00000005521.1"/>
</dbReference>
<feature type="transmembrane region" description="Helical" evidence="23">
    <location>
        <begin position="438"/>
        <end position="460"/>
    </location>
</feature>
<reference evidence="27" key="3">
    <citation type="submission" date="2025-09" db="UniProtKB">
        <authorList>
            <consortium name="Ensembl"/>
        </authorList>
    </citation>
    <scope>IDENTIFICATION</scope>
</reference>
<evidence type="ECO:0000256" key="16">
    <source>
        <dbReference type="ARBA" id="ARBA00023136"/>
    </source>
</evidence>
<protein>
    <recommendedName>
        <fullName evidence="4">Adhesion G-protein coupled receptor G1</fullName>
    </recommendedName>
    <alternativeName>
        <fullName evidence="21">G-protein coupled receptor 56</fullName>
    </alternativeName>
</protein>
<dbReference type="InterPro" id="IPR003910">
    <property type="entry name" value="GPR1/GPR3/GPR5"/>
</dbReference>
<dbReference type="Pfam" id="PF18587">
    <property type="entry name" value="PLL"/>
    <property type="match status" value="1"/>
</dbReference>
<dbReference type="PRINTS" id="PR01422">
    <property type="entry name" value="GPR56ORPHANR"/>
</dbReference>
<dbReference type="GO" id="GO:0007189">
    <property type="term" value="P:adenylate cyclase-activating G protein-coupled receptor signaling pathway"/>
    <property type="evidence" value="ECO:0007669"/>
    <property type="project" value="TreeGrafter"/>
</dbReference>
<dbReference type="PANTHER" id="PTHR12011:SF435">
    <property type="entry name" value="ADHESION G PROTEIN-COUPLED RECEPTOR G1-RELATED"/>
    <property type="match status" value="1"/>
</dbReference>
<gene>
    <name evidence="27" type="primary">LOC114657795</name>
</gene>
<dbReference type="InterPro" id="IPR000203">
    <property type="entry name" value="GPS"/>
</dbReference>
<proteinExistence type="predicted"/>
<dbReference type="Gene3D" id="1.20.1070.10">
    <property type="entry name" value="Rhodopsin 7-helix transmembrane proteins"/>
    <property type="match status" value="1"/>
</dbReference>
<dbReference type="PROSITE" id="PS50221">
    <property type="entry name" value="GAIN_B"/>
    <property type="match status" value="1"/>
</dbReference>
<dbReference type="GO" id="GO:0007155">
    <property type="term" value="P:cell adhesion"/>
    <property type="evidence" value="ECO:0007669"/>
    <property type="project" value="UniProtKB-KW"/>
</dbReference>
<dbReference type="Proteomes" id="UP000694620">
    <property type="component" value="Chromosome 9"/>
</dbReference>
<evidence type="ECO:0000256" key="24">
    <source>
        <dbReference type="SAM" id="SignalP"/>
    </source>
</evidence>
<keyword evidence="18" id="KW-0675">Receptor</keyword>
<dbReference type="GO" id="GO:0004930">
    <property type="term" value="F:G protein-coupled receptor activity"/>
    <property type="evidence" value="ECO:0007669"/>
    <property type="project" value="UniProtKB-KW"/>
</dbReference>
<feature type="transmembrane region" description="Helical" evidence="23">
    <location>
        <begin position="528"/>
        <end position="555"/>
    </location>
</feature>
<keyword evidence="11" id="KW-0832">Ubl conjugation</keyword>
<keyword evidence="15" id="KW-0297">G-protein coupled receptor</keyword>
<evidence type="ECO:0000256" key="15">
    <source>
        <dbReference type="ARBA" id="ARBA00023040"/>
    </source>
</evidence>
<comment type="subunit">
    <text evidence="22">Heterodimer of 2 chains generated by proteolytic processing; the large extracellular N-terminal fragment (ADGRG1 NT) and the membrane-bound C-terminal fragment (ADGRG1-CT) predominantly remain associated and non-covalently linked. ADGRG1 NT self-associates in a trans-trans manner; the homophilic interaction enhances receptor signaling. Interacts with TGM2. Interacts with heparin; leading to the reduction of ADGRG1 shedding. Interacts with COL3A1. Part of a GPCR-tetraspanin complex at least consisting of ADGRG1, CD81, eventually CD9, and GNA11 in which CD81 is enhancing the association of ADGRG1 with GNA11.</text>
</comment>
<keyword evidence="14 23" id="KW-1133">Transmembrane helix</keyword>
<comment type="subcellular location">
    <subcellularLocation>
        <location evidence="3">Cell membrane</location>
        <topology evidence="3">Multi-pass membrane protein</topology>
    </subcellularLocation>
    <subcellularLocation>
        <location evidence="1">Membrane raft</location>
    </subcellularLocation>
    <subcellularLocation>
        <location evidence="2">Secreted</location>
    </subcellularLocation>
</comment>
<dbReference type="AlphaFoldDB" id="A0A8C4RXF2"/>
<dbReference type="InterPro" id="IPR057244">
    <property type="entry name" value="GAIN_B"/>
</dbReference>
<dbReference type="GeneID" id="114657795"/>
<evidence type="ECO:0000256" key="17">
    <source>
        <dbReference type="ARBA" id="ARBA00023157"/>
    </source>
</evidence>
<evidence type="ECO:0000256" key="4">
    <source>
        <dbReference type="ARBA" id="ARBA00019701"/>
    </source>
</evidence>
<name>A0A8C4RXF2_ERPCA</name>
<dbReference type="GO" id="GO:0008201">
    <property type="term" value="F:heparin binding"/>
    <property type="evidence" value="ECO:0007669"/>
    <property type="project" value="UniProtKB-KW"/>
</dbReference>
<keyword evidence="20" id="KW-0807">Transducer</keyword>
<dbReference type="Pfam" id="PF00002">
    <property type="entry name" value="7tm_2"/>
    <property type="match status" value="1"/>
</dbReference>
<dbReference type="PANTHER" id="PTHR12011">
    <property type="entry name" value="ADHESION G-PROTEIN COUPLED RECEPTOR"/>
    <property type="match status" value="1"/>
</dbReference>
<dbReference type="InterPro" id="IPR046338">
    <property type="entry name" value="GAIN_dom_sf"/>
</dbReference>
<evidence type="ECO:0000256" key="6">
    <source>
        <dbReference type="ARBA" id="ARBA00022525"/>
    </source>
</evidence>
<evidence type="ECO:0000256" key="9">
    <source>
        <dbReference type="ARBA" id="ARBA00022729"/>
    </source>
</evidence>
<evidence type="ECO:0000256" key="10">
    <source>
        <dbReference type="ARBA" id="ARBA00022782"/>
    </source>
</evidence>